<proteinExistence type="predicted"/>
<dbReference type="EMBL" id="CP061800">
    <property type="protein sequence ID" value="QTA89040.1"/>
    <property type="molecule type" value="Genomic_DNA"/>
</dbReference>
<dbReference type="Proteomes" id="UP000663722">
    <property type="component" value="Chromosome"/>
</dbReference>
<accession>A0A975GPQ0</accession>
<organism evidence="1 2">
    <name type="scientific">Desulfonema magnum</name>
    <dbReference type="NCBI Taxonomy" id="45655"/>
    <lineage>
        <taxon>Bacteria</taxon>
        <taxon>Pseudomonadati</taxon>
        <taxon>Thermodesulfobacteriota</taxon>
        <taxon>Desulfobacteria</taxon>
        <taxon>Desulfobacterales</taxon>
        <taxon>Desulfococcaceae</taxon>
        <taxon>Desulfonema</taxon>
    </lineage>
</organism>
<protein>
    <submittedName>
        <fullName evidence="1">Uncharacterized protein</fullName>
    </submittedName>
</protein>
<name>A0A975GPQ0_9BACT</name>
<evidence type="ECO:0000313" key="2">
    <source>
        <dbReference type="Proteomes" id="UP000663722"/>
    </source>
</evidence>
<keyword evidence="2" id="KW-1185">Reference proteome</keyword>
<gene>
    <name evidence="1" type="ORF">dnm_050870</name>
</gene>
<evidence type="ECO:0000313" key="1">
    <source>
        <dbReference type="EMBL" id="QTA89040.1"/>
    </source>
</evidence>
<reference evidence="1" key="1">
    <citation type="journal article" date="2021" name="Microb. Physiol.">
        <title>Proteogenomic Insights into the Physiology of Marine, Sulfate-Reducing, Filamentous Desulfonema limicola and Desulfonema magnum.</title>
        <authorList>
            <person name="Schnaars V."/>
            <person name="Wohlbrand L."/>
            <person name="Scheve S."/>
            <person name="Hinrichs C."/>
            <person name="Reinhardt R."/>
            <person name="Rabus R."/>
        </authorList>
    </citation>
    <scope>NUCLEOTIDE SEQUENCE</scope>
    <source>
        <strain evidence="1">4be13</strain>
    </source>
</reference>
<dbReference type="KEGG" id="dmm:dnm_050870"/>
<dbReference type="AlphaFoldDB" id="A0A975GPQ0"/>
<dbReference type="RefSeq" id="WP_207683545.1">
    <property type="nucleotide sequence ID" value="NZ_CP061800.1"/>
</dbReference>
<sequence length="74" mass="8704">MLKFPDDTKVSVMGLGDIMAAFYAENRNATYETAEEIIKRLEDKKNYIPSSKSVHREYAYVLLREYRKYVKDCS</sequence>